<proteinExistence type="predicted"/>
<keyword evidence="3" id="KW-1185">Reference proteome</keyword>
<sequence length="55" mass="6020">MQQRPHKSDQAAQSAQATASPSEQHTSTADSDKAALARWLEEKKTDAPWTPEGRS</sequence>
<gene>
    <name evidence="2" type="ORF">CC86DRAFT_375152</name>
</gene>
<accession>A0A6A6ZE46</accession>
<dbReference type="EMBL" id="MU006245">
    <property type="protein sequence ID" value="KAF2819290.1"/>
    <property type="molecule type" value="Genomic_DNA"/>
</dbReference>
<dbReference type="Proteomes" id="UP000799424">
    <property type="component" value="Unassembled WGS sequence"/>
</dbReference>
<protein>
    <submittedName>
        <fullName evidence="2">Uncharacterized protein</fullName>
    </submittedName>
</protein>
<evidence type="ECO:0000256" key="1">
    <source>
        <dbReference type="SAM" id="MobiDB-lite"/>
    </source>
</evidence>
<reference evidence="2" key="1">
    <citation type="journal article" date="2020" name="Stud. Mycol.">
        <title>101 Dothideomycetes genomes: a test case for predicting lifestyles and emergence of pathogens.</title>
        <authorList>
            <person name="Haridas S."/>
            <person name="Albert R."/>
            <person name="Binder M."/>
            <person name="Bloem J."/>
            <person name="Labutti K."/>
            <person name="Salamov A."/>
            <person name="Andreopoulos B."/>
            <person name="Baker S."/>
            <person name="Barry K."/>
            <person name="Bills G."/>
            <person name="Bluhm B."/>
            <person name="Cannon C."/>
            <person name="Castanera R."/>
            <person name="Culley D."/>
            <person name="Daum C."/>
            <person name="Ezra D."/>
            <person name="Gonzalez J."/>
            <person name="Henrissat B."/>
            <person name="Kuo A."/>
            <person name="Liang C."/>
            <person name="Lipzen A."/>
            <person name="Lutzoni F."/>
            <person name="Magnuson J."/>
            <person name="Mondo S."/>
            <person name="Nolan M."/>
            <person name="Ohm R."/>
            <person name="Pangilinan J."/>
            <person name="Park H.-J."/>
            <person name="Ramirez L."/>
            <person name="Alfaro M."/>
            <person name="Sun H."/>
            <person name="Tritt A."/>
            <person name="Yoshinaga Y."/>
            <person name="Zwiers L.-H."/>
            <person name="Turgeon B."/>
            <person name="Goodwin S."/>
            <person name="Spatafora J."/>
            <person name="Crous P."/>
            <person name="Grigoriev I."/>
        </authorList>
    </citation>
    <scope>NUCLEOTIDE SEQUENCE</scope>
    <source>
        <strain evidence="2">CBS 113818</strain>
    </source>
</reference>
<name>A0A6A6ZE46_9PLEO</name>
<evidence type="ECO:0000313" key="2">
    <source>
        <dbReference type="EMBL" id="KAF2819290.1"/>
    </source>
</evidence>
<organism evidence="2 3">
    <name type="scientific">Ophiobolus disseminans</name>
    <dbReference type="NCBI Taxonomy" id="1469910"/>
    <lineage>
        <taxon>Eukaryota</taxon>
        <taxon>Fungi</taxon>
        <taxon>Dikarya</taxon>
        <taxon>Ascomycota</taxon>
        <taxon>Pezizomycotina</taxon>
        <taxon>Dothideomycetes</taxon>
        <taxon>Pleosporomycetidae</taxon>
        <taxon>Pleosporales</taxon>
        <taxon>Pleosporineae</taxon>
        <taxon>Phaeosphaeriaceae</taxon>
        <taxon>Ophiobolus</taxon>
    </lineage>
</organism>
<feature type="region of interest" description="Disordered" evidence="1">
    <location>
        <begin position="1"/>
        <end position="55"/>
    </location>
</feature>
<dbReference type="OrthoDB" id="10541987at2759"/>
<evidence type="ECO:0000313" key="3">
    <source>
        <dbReference type="Proteomes" id="UP000799424"/>
    </source>
</evidence>
<dbReference type="AlphaFoldDB" id="A0A6A6ZE46"/>
<feature type="compositionally biased region" description="Basic and acidic residues" evidence="1">
    <location>
        <begin position="30"/>
        <end position="46"/>
    </location>
</feature>
<feature type="compositionally biased region" description="Low complexity" evidence="1">
    <location>
        <begin position="10"/>
        <end position="24"/>
    </location>
</feature>